<evidence type="ECO:0000256" key="1">
    <source>
        <dbReference type="SAM" id="MobiDB-lite"/>
    </source>
</evidence>
<feature type="compositionally biased region" description="Basic and acidic residues" evidence="1">
    <location>
        <begin position="1"/>
        <end position="10"/>
    </location>
</feature>
<comment type="caution">
    <text evidence="2">The sequence shown here is derived from an EMBL/GenBank/DDBJ whole genome shotgun (WGS) entry which is preliminary data.</text>
</comment>
<name>A0ABX0D9T5_9MICC</name>
<reference evidence="2 3" key="1">
    <citation type="submission" date="2020-02" db="EMBL/GenBank/DDBJ databases">
        <title>Genome sequence of the type strain DSM 27180 of Arthrobacter silviterrae.</title>
        <authorList>
            <person name="Gao J."/>
            <person name="Sun J."/>
        </authorList>
    </citation>
    <scope>NUCLEOTIDE SEQUENCE [LARGE SCALE GENOMIC DNA]</scope>
    <source>
        <strain evidence="2 3">DSM 27180</strain>
    </source>
</reference>
<keyword evidence="3" id="KW-1185">Reference proteome</keyword>
<accession>A0ABX0D9T5</accession>
<gene>
    <name evidence="2" type="ORF">G6N77_09315</name>
</gene>
<protein>
    <submittedName>
        <fullName evidence="2">Uncharacterized protein</fullName>
    </submittedName>
</protein>
<proteinExistence type="predicted"/>
<dbReference type="Proteomes" id="UP000479226">
    <property type="component" value="Unassembled WGS sequence"/>
</dbReference>
<evidence type="ECO:0000313" key="2">
    <source>
        <dbReference type="EMBL" id="NGN83653.1"/>
    </source>
</evidence>
<dbReference type="EMBL" id="JAAKZI010000013">
    <property type="protein sequence ID" value="NGN83653.1"/>
    <property type="molecule type" value="Genomic_DNA"/>
</dbReference>
<dbReference type="RefSeq" id="WP_165181803.1">
    <property type="nucleotide sequence ID" value="NZ_JAAKZI010000013.1"/>
</dbReference>
<feature type="region of interest" description="Disordered" evidence="1">
    <location>
        <begin position="1"/>
        <end position="20"/>
    </location>
</feature>
<evidence type="ECO:0000313" key="3">
    <source>
        <dbReference type="Proteomes" id="UP000479226"/>
    </source>
</evidence>
<sequence length="169" mass="19457">MRRVSREEAARATTPPGPYEWDDYRCEHGVNQIDDEIDEIVADPTLTMYEVELRLAEVGALVDRAEHGELSPLKEHKPVNVDPEIWEIRFTFGSQPFRIYYAEPQDFPKLLLGLKAHFKDVTGSEAQIRMRQNQQMSKAANRYHAGRTREWLGDPRLVGHSCHAKCVDP</sequence>
<organism evidence="2 3">
    <name type="scientific">Arthrobacter silviterrae</name>
    <dbReference type="NCBI Taxonomy" id="2026658"/>
    <lineage>
        <taxon>Bacteria</taxon>
        <taxon>Bacillati</taxon>
        <taxon>Actinomycetota</taxon>
        <taxon>Actinomycetes</taxon>
        <taxon>Micrococcales</taxon>
        <taxon>Micrococcaceae</taxon>
        <taxon>Arthrobacter</taxon>
    </lineage>
</organism>